<accession>B0T7Y5</accession>
<reference evidence="2" key="1">
    <citation type="submission" date="2008-01" db="EMBL/GenBank/DDBJ databases">
        <title>Complete sequence of chromosome of Caulobacter sp. K31.</title>
        <authorList>
            <consortium name="US DOE Joint Genome Institute"/>
            <person name="Copeland A."/>
            <person name="Lucas S."/>
            <person name="Lapidus A."/>
            <person name="Barry K."/>
            <person name="Glavina del Rio T."/>
            <person name="Dalin E."/>
            <person name="Tice H."/>
            <person name="Pitluck S."/>
            <person name="Bruce D."/>
            <person name="Goodwin L."/>
            <person name="Thompson L.S."/>
            <person name="Brettin T."/>
            <person name="Detter J.C."/>
            <person name="Han C."/>
            <person name="Schmutz J."/>
            <person name="Larimer F."/>
            <person name="Land M."/>
            <person name="Hauser L."/>
            <person name="Kyrpides N."/>
            <person name="Kim E."/>
            <person name="Stephens C."/>
            <person name="Richardson P."/>
        </authorList>
    </citation>
    <scope>NUCLEOTIDE SEQUENCE [LARGE SCALE GENOMIC DNA]</scope>
    <source>
        <strain evidence="2">K31</strain>
    </source>
</reference>
<evidence type="ECO:0000313" key="2">
    <source>
        <dbReference type="EMBL" id="ABZ72748.1"/>
    </source>
</evidence>
<proteinExistence type="predicted"/>
<dbReference type="EMBL" id="CP000927">
    <property type="protein sequence ID" value="ABZ72748.1"/>
    <property type="molecule type" value="Genomic_DNA"/>
</dbReference>
<protein>
    <submittedName>
        <fullName evidence="2">Uncharacterized protein</fullName>
    </submittedName>
</protein>
<sequence length="56" mass="6122">MKPPIKRLADLKPSSAKTEAYARPTPMTARRKTAKVLTDAERAAFLASRPDLAPKS</sequence>
<dbReference type="HOGENOM" id="CLU_3005719_0_0_5"/>
<name>B0T7Y5_CAUSK</name>
<evidence type="ECO:0000256" key="1">
    <source>
        <dbReference type="SAM" id="MobiDB-lite"/>
    </source>
</evidence>
<dbReference type="KEGG" id="cak:Caul_3621"/>
<feature type="region of interest" description="Disordered" evidence="1">
    <location>
        <begin position="1"/>
        <end position="33"/>
    </location>
</feature>
<organism evidence="2">
    <name type="scientific">Caulobacter sp. (strain K31)</name>
    <dbReference type="NCBI Taxonomy" id="366602"/>
    <lineage>
        <taxon>Bacteria</taxon>
        <taxon>Pseudomonadati</taxon>
        <taxon>Pseudomonadota</taxon>
        <taxon>Alphaproteobacteria</taxon>
        <taxon>Caulobacterales</taxon>
        <taxon>Caulobacteraceae</taxon>
        <taxon>Caulobacter</taxon>
    </lineage>
</organism>
<dbReference type="AlphaFoldDB" id="B0T7Y5"/>
<gene>
    <name evidence="2" type="ordered locus">Caul_3621</name>
</gene>